<feature type="compositionally biased region" description="Basic residues" evidence="1">
    <location>
        <begin position="1"/>
        <end position="11"/>
    </location>
</feature>
<gene>
    <name evidence="2" type="ORF">GCM10009811_00200</name>
</gene>
<feature type="region of interest" description="Disordered" evidence="1">
    <location>
        <begin position="1"/>
        <end position="22"/>
    </location>
</feature>
<evidence type="ECO:0000313" key="2">
    <source>
        <dbReference type="EMBL" id="GAA1778713.1"/>
    </source>
</evidence>
<organism evidence="2 3">
    <name type="scientific">Nostocoides veronense</name>
    <dbReference type="NCBI Taxonomy" id="330836"/>
    <lineage>
        <taxon>Bacteria</taxon>
        <taxon>Bacillati</taxon>
        <taxon>Actinomycetota</taxon>
        <taxon>Actinomycetes</taxon>
        <taxon>Micrococcales</taxon>
        <taxon>Intrasporangiaceae</taxon>
        <taxon>Nostocoides</taxon>
    </lineage>
</organism>
<reference evidence="2 3" key="1">
    <citation type="journal article" date="2019" name="Int. J. Syst. Evol. Microbiol.">
        <title>The Global Catalogue of Microorganisms (GCM) 10K type strain sequencing project: providing services to taxonomists for standard genome sequencing and annotation.</title>
        <authorList>
            <consortium name="The Broad Institute Genomics Platform"/>
            <consortium name="The Broad Institute Genome Sequencing Center for Infectious Disease"/>
            <person name="Wu L."/>
            <person name="Ma J."/>
        </authorList>
    </citation>
    <scope>NUCLEOTIDE SEQUENCE [LARGE SCALE GENOMIC DNA]</scope>
    <source>
        <strain evidence="2 3">JCM 15592</strain>
    </source>
</reference>
<accession>A0ABN2L8T7</accession>
<dbReference type="RefSeq" id="WP_344079505.1">
    <property type="nucleotide sequence ID" value="NZ_BAAAPO010000001.1"/>
</dbReference>
<dbReference type="InterPro" id="IPR021466">
    <property type="entry name" value="Put_rhamnosyl_transferase"/>
</dbReference>
<proteinExistence type="predicted"/>
<dbReference type="Pfam" id="PF11316">
    <property type="entry name" value="Rhamno_transf"/>
    <property type="match status" value="1"/>
</dbReference>
<evidence type="ECO:0008006" key="4">
    <source>
        <dbReference type="Google" id="ProtNLM"/>
    </source>
</evidence>
<comment type="caution">
    <text evidence="2">The sequence shown here is derived from an EMBL/GenBank/DDBJ whole genome shotgun (WGS) entry which is preliminary data.</text>
</comment>
<keyword evidence="3" id="KW-1185">Reference proteome</keyword>
<protein>
    <recommendedName>
        <fullName evidence="4">Rhamnosyl transferase</fullName>
    </recommendedName>
</protein>
<dbReference type="EMBL" id="BAAAPO010000001">
    <property type="protein sequence ID" value="GAA1778713.1"/>
    <property type="molecule type" value="Genomic_DNA"/>
</dbReference>
<evidence type="ECO:0000256" key="1">
    <source>
        <dbReference type="SAM" id="MobiDB-lite"/>
    </source>
</evidence>
<evidence type="ECO:0000313" key="3">
    <source>
        <dbReference type="Proteomes" id="UP001499938"/>
    </source>
</evidence>
<dbReference type="Proteomes" id="UP001499938">
    <property type="component" value="Unassembled WGS sequence"/>
</dbReference>
<name>A0ABN2L8T7_9MICO</name>
<sequence length="306" mass="34317">MPLRSGLRRVRTALSSEPEKPAAATSSAAPVPIFYGYTRYSVFSPTSRSWKLTRGKDSDRDYFEQLYAEQRMRPRADIFLELSVPILQQMAQAHDYRHVVHYSADMPQPWLGPLQEAARRYPVLWLVEADEQPVLADTLAADLRERGVGDCTVVNFRIDDDDILATTYLDQLSAFAGRADRNRAISLARGAAGVYLDGRIEPLLDQQRPFGAQGQAYVGNFRARDGRLFLRGGPGIDHTKVARHLPTIVDAREIAWLQLRHPGQDMLTDEADALDRIRRSIAHLPPLTDTDIAALFPTIVDRLISG</sequence>